<evidence type="ECO:0000313" key="3">
    <source>
        <dbReference type="Proteomes" id="UP001484535"/>
    </source>
</evidence>
<organism evidence="2 3">
    <name type="scientific">Aurantiacibacter flavus</name>
    <dbReference type="NCBI Taxonomy" id="3145232"/>
    <lineage>
        <taxon>Bacteria</taxon>
        <taxon>Pseudomonadati</taxon>
        <taxon>Pseudomonadota</taxon>
        <taxon>Alphaproteobacteria</taxon>
        <taxon>Sphingomonadales</taxon>
        <taxon>Erythrobacteraceae</taxon>
        <taxon>Aurantiacibacter</taxon>
    </lineage>
</organism>
<dbReference type="EMBL" id="JBDLBR010000002">
    <property type="protein sequence ID" value="MEN7537146.1"/>
    <property type="molecule type" value="Genomic_DNA"/>
</dbReference>
<accession>A0ABV0CWX9</accession>
<proteinExistence type="predicted"/>
<reference evidence="2 3" key="1">
    <citation type="submission" date="2024-05" db="EMBL/GenBank/DDBJ databases">
        <authorList>
            <person name="Park S."/>
        </authorList>
    </citation>
    <scope>NUCLEOTIDE SEQUENCE [LARGE SCALE GENOMIC DNA]</scope>
    <source>
        <strain evidence="2 3">DGU5</strain>
    </source>
</reference>
<sequence>MGKIAEQPFQRLCVAVGGGLLSTFGPSVVPDPFEPVLVWLGLSLVSGAIVWPFVNPFLQNHFFWRFNLRNPAQNTKGEPPGWALLVAADHVLARIHARTSWNSASRARKRVLLKGEAALITFSKNGFMVPELPEDEQKALERLDEFFSSLEPLLRAGHVKEAKERAKELTSNQTL</sequence>
<protein>
    <submittedName>
        <fullName evidence="2">Uncharacterized protein</fullName>
    </submittedName>
</protein>
<comment type="caution">
    <text evidence="2">The sequence shown here is derived from an EMBL/GenBank/DDBJ whole genome shotgun (WGS) entry which is preliminary data.</text>
</comment>
<evidence type="ECO:0000256" key="1">
    <source>
        <dbReference type="SAM" id="Phobius"/>
    </source>
</evidence>
<gene>
    <name evidence="2" type="ORF">ABDJ38_08165</name>
</gene>
<dbReference type="RefSeq" id="WP_346784594.1">
    <property type="nucleotide sequence ID" value="NZ_JBDLBR010000002.1"/>
</dbReference>
<keyword evidence="3" id="KW-1185">Reference proteome</keyword>
<keyword evidence="1" id="KW-1133">Transmembrane helix</keyword>
<feature type="transmembrane region" description="Helical" evidence="1">
    <location>
        <begin position="36"/>
        <end position="58"/>
    </location>
</feature>
<keyword evidence="1" id="KW-0812">Transmembrane</keyword>
<name>A0ABV0CWX9_9SPHN</name>
<evidence type="ECO:0000313" key="2">
    <source>
        <dbReference type="EMBL" id="MEN7537146.1"/>
    </source>
</evidence>
<feature type="transmembrane region" description="Helical" evidence="1">
    <location>
        <begin position="12"/>
        <end position="30"/>
    </location>
</feature>
<keyword evidence="1" id="KW-0472">Membrane</keyword>
<dbReference type="Proteomes" id="UP001484535">
    <property type="component" value="Unassembled WGS sequence"/>
</dbReference>